<accession>A0A8H7UWG4</accession>
<feature type="region of interest" description="Disordered" evidence="1">
    <location>
        <begin position="101"/>
        <end position="130"/>
    </location>
</feature>
<dbReference type="EMBL" id="JAEPRD010000143">
    <property type="protein sequence ID" value="KAG2196597.1"/>
    <property type="molecule type" value="Genomic_DNA"/>
</dbReference>
<organism evidence="2 3">
    <name type="scientific">Mucor saturninus</name>
    <dbReference type="NCBI Taxonomy" id="64648"/>
    <lineage>
        <taxon>Eukaryota</taxon>
        <taxon>Fungi</taxon>
        <taxon>Fungi incertae sedis</taxon>
        <taxon>Mucoromycota</taxon>
        <taxon>Mucoromycotina</taxon>
        <taxon>Mucoromycetes</taxon>
        <taxon>Mucorales</taxon>
        <taxon>Mucorineae</taxon>
        <taxon>Mucoraceae</taxon>
        <taxon>Mucor</taxon>
    </lineage>
</organism>
<name>A0A8H7UWG4_9FUNG</name>
<feature type="compositionally biased region" description="Acidic residues" evidence="1">
    <location>
        <begin position="120"/>
        <end position="129"/>
    </location>
</feature>
<keyword evidence="3" id="KW-1185">Reference proteome</keyword>
<dbReference type="OrthoDB" id="2274987at2759"/>
<reference evidence="2" key="1">
    <citation type="submission" date="2020-12" db="EMBL/GenBank/DDBJ databases">
        <title>Metabolic potential, ecology and presence of endohyphal bacteria is reflected in genomic diversity of Mucoromycotina.</title>
        <authorList>
            <person name="Muszewska A."/>
            <person name="Okrasinska A."/>
            <person name="Steczkiewicz K."/>
            <person name="Drgas O."/>
            <person name="Orlowska M."/>
            <person name="Perlinska-Lenart U."/>
            <person name="Aleksandrzak-Piekarczyk T."/>
            <person name="Szatraj K."/>
            <person name="Zielenkiewicz U."/>
            <person name="Pilsyk S."/>
            <person name="Malc E."/>
            <person name="Mieczkowski P."/>
            <person name="Kruszewska J.S."/>
            <person name="Biernat P."/>
            <person name="Pawlowska J."/>
        </authorList>
    </citation>
    <scope>NUCLEOTIDE SEQUENCE</scope>
    <source>
        <strain evidence="2">WA0000017839</strain>
    </source>
</reference>
<gene>
    <name evidence="2" type="ORF">INT47_004900</name>
</gene>
<proteinExistence type="predicted"/>
<evidence type="ECO:0000313" key="2">
    <source>
        <dbReference type="EMBL" id="KAG2196597.1"/>
    </source>
</evidence>
<protein>
    <submittedName>
        <fullName evidence="2">Uncharacterized protein</fullName>
    </submittedName>
</protein>
<dbReference type="Proteomes" id="UP000603453">
    <property type="component" value="Unassembled WGS sequence"/>
</dbReference>
<dbReference type="AlphaFoldDB" id="A0A8H7UWG4"/>
<evidence type="ECO:0000313" key="3">
    <source>
        <dbReference type="Proteomes" id="UP000603453"/>
    </source>
</evidence>
<comment type="caution">
    <text evidence="2">The sequence shown here is derived from an EMBL/GenBank/DDBJ whole genome shotgun (WGS) entry which is preliminary data.</text>
</comment>
<sequence length="188" mass="22224">MSVYQHESPWGILDPSLEQHAYFSKANEPTPFIPAILSPPRIQETHKVIVKQDKKLEKKRDKELKAANDMYEFQLQSIDKQVQHEKTLVLQDIEQKADFANRVVTSEGTRKRKHKSPTTDSEDESEGEEVEFHRIHLKKKMGRLQAISDRQKATKFKKYHDDDVPNQEELQHDITMMRQKCLKLWQEF</sequence>
<evidence type="ECO:0000256" key="1">
    <source>
        <dbReference type="SAM" id="MobiDB-lite"/>
    </source>
</evidence>